<sequence length="494" mass="54862">MNTGVKRSLFTKPAWAAPAASSSKIEDDGSVFGRNVAYDDIVQAEQAKRERKAAKAKLHADKGKSVSPSTKRRRISVEKDNEAASGSGSDTGVASRRRASDKSRRGRDRPVTRSTPWKDMTLETGSLSRSPTRSSRSPRTGHHATSAVASIAVDEDEDDALVMLTPSKPKKTAPTRPTASLPVDDDESDEEDEYLRDLKQKAREKIRLQRLGLDLDRAQSPLTSTSSAPTIPRGLSTEQSQSRPVSASSGQDFGRATPASEQEDDPQVKILIQSDIPNTNPLIVRRKASQSLRQVREYWCKRWQLDDSVSRKVFFTWRGTRLFDSTTMRGIIKKLKKDHRQQSTGLDEGDDSEDDGDEEEEDDPSSGNILLEAVTPEIYEEKLRQKEQRQNRASADEDPDSSEEAAVSSRAQTDDRDTAGSIVIRLVSKAHEPLQLRVRPHTTVGKIMRGYAATKKLDDGKTPWLVFDGDRLEPEATVQDVGLEDEDEVEVNIR</sequence>
<dbReference type="EMBL" id="AMGY01000008">
    <property type="protein sequence ID" value="EXJ79271.1"/>
    <property type="molecule type" value="Genomic_DNA"/>
</dbReference>
<name>W9XQL6_9EURO</name>
<dbReference type="RefSeq" id="XP_007737059.1">
    <property type="nucleotide sequence ID" value="XM_007738869.1"/>
</dbReference>
<evidence type="ECO:0000259" key="2">
    <source>
        <dbReference type="PROSITE" id="PS50053"/>
    </source>
</evidence>
<dbReference type="HOGENOM" id="CLU_032739_0_0_1"/>
<dbReference type="Pfam" id="PF11976">
    <property type="entry name" value="Rad60-SLD"/>
    <property type="match status" value="1"/>
</dbReference>
<evidence type="ECO:0000313" key="3">
    <source>
        <dbReference type="EMBL" id="EXJ79271.1"/>
    </source>
</evidence>
<dbReference type="eggNOG" id="ENOG502SB4V">
    <property type="taxonomic scope" value="Eukaryota"/>
</dbReference>
<dbReference type="PROSITE" id="PS50053">
    <property type="entry name" value="UBIQUITIN_2"/>
    <property type="match status" value="1"/>
</dbReference>
<dbReference type="OrthoDB" id="3365399at2759"/>
<feature type="region of interest" description="Disordered" evidence="1">
    <location>
        <begin position="384"/>
        <end position="416"/>
    </location>
</feature>
<keyword evidence="4" id="KW-1185">Reference proteome</keyword>
<feature type="compositionally biased region" description="Polar residues" evidence="1">
    <location>
        <begin position="220"/>
        <end position="229"/>
    </location>
</feature>
<dbReference type="SUPFAM" id="SSF54236">
    <property type="entry name" value="Ubiquitin-like"/>
    <property type="match status" value="1"/>
</dbReference>
<gene>
    <name evidence="3" type="ORF">A1O3_08772</name>
</gene>
<dbReference type="InterPro" id="IPR029071">
    <property type="entry name" value="Ubiquitin-like_domsf"/>
</dbReference>
<accession>W9XQL6</accession>
<evidence type="ECO:0000313" key="4">
    <source>
        <dbReference type="Proteomes" id="UP000019478"/>
    </source>
</evidence>
<comment type="caution">
    <text evidence="3">The sequence shown here is derived from an EMBL/GenBank/DDBJ whole genome shotgun (WGS) entry which is preliminary data.</text>
</comment>
<dbReference type="GeneID" id="19172859"/>
<dbReference type="Proteomes" id="UP000019478">
    <property type="component" value="Unassembled WGS sequence"/>
</dbReference>
<feature type="region of interest" description="Disordered" evidence="1">
    <location>
        <begin position="217"/>
        <end position="267"/>
    </location>
</feature>
<reference evidence="3 4" key="1">
    <citation type="submission" date="2013-03" db="EMBL/GenBank/DDBJ databases">
        <title>The Genome Sequence of Capronia epimyces CBS 606.96.</title>
        <authorList>
            <consortium name="The Broad Institute Genomics Platform"/>
            <person name="Cuomo C."/>
            <person name="de Hoog S."/>
            <person name="Gorbushina A."/>
            <person name="Walker B."/>
            <person name="Young S.K."/>
            <person name="Zeng Q."/>
            <person name="Gargeya S."/>
            <person name="Fitzgerald M."/>
            <person name="Haas B."/>
            <person name="Abouelleil A."/>
            <person name="Allen A.W."/>
            <person name="Alvarado L."/>
            <person name="Arachchi H.M."/>
            <person name="Berlin A.M."/>
            <person name="Chapman S.B."/>
            <person name="Gainer-Dewar J."/>
            <person name="Goldberg J."/>
            <person name="Griggs A."/>
            <person name="Gujja S."/>
            <person name="Hansen M."/>
            <person name="Howarth C."/>
            <person name="Imamovic A."/>
            <person name="Ireland A."/>
            <person name="Larimer J."/>
            <person name="McCowan C."/>
            <person name="Murphy C."/>
            <person name="Pearson M."/>
            <person name="Poon T.W."/>
            <person name="Priest M."/>
            <person name="Roberts A."/>
            <person name="Saif S."/>
            <person name="Shea T."/>
            <person name="Sisk P."/>
            <person name="Sykes S."/>
            <person name="Wortman J."/>
            <person name="Nusbaum C."/>
            <person name="Birren B."/>
        </authorList>
    </citation>
    <scope>NUCLEOTIDE SEQUENCE [LARGE SCALE GENOMIC DNA]</scope>
    <source>
        <strain evidence="3 4">CBS 606.96</strain>
    </source>
</reference>
<feature type="region of interest" description="Disordered" evidence="1">
    <location>
        <begin position="1"/>
        <end position="30"/>
    </location>
</feature>
<feature type="compositionally biased region" description="Low complexity" evidence="1">
    <location>
        <begin position="128"/>
        <end position="138"/>
    </location>
</feature>
<evidence type="ECO:0000256" key="1">
    <source>
        <dbReference type="SAM" id="MobiDB-lite"/>
    </source>
</evidence>
<feature type="region of interest" description="Disordered" evidence="1">
    <location>
        <begin position="335"/>
        <end position="371"/>
    </location>
</feature>
<protein>
    <recommendedName>
        <fullName evidence="2">Ubiquitin-like domain-containing protein</fullName>
    </recommendedName>
</protein>
<dbReference type="InterPro" id="IPR022617">
    <property type="entry name" value="Rad60/SUMO-like_dom"/>
</dbReference>
<dbReference type="CDD" id="cd01763">
    <property type="entry name" value="Ubl_SUMO_like"/>
    <property type="match status" value="1"/>
</dbReference>
<feature type="compositionally biased region" description="Basic and acidic residues" evidence="1">
    <location>
        <begin position="98"/>
        <end position="111"/>
    </location>
</feature>
<dbReference type="AlphaFoldDB" id="W9XQL6"/>
<feature type="region of interest" description="Disordered" evidence="1">
    <location>
        <begin position="49"/>
        <end position="201"/>
    </location>
</feature>
<organism evidence="3 4">
    <name type="scientific">Capronia epimyces CBS 606.96</name>
    <dbReference type="NCBI Taxonomy" id="1182542"/>
    <lineage>
        <taxon>Eukaryota</taxon>
        <taxon>Fungi</taxon>
        <taxon>Dikarya</taxon>
        <taxon>Ascomycota</taxon>
        <taxon>Pezizomycotina</taxon>
        <taxon>Eurotiomycetes</taxon>
        <taxon>Chaetothyriomycetidae</taxon>
        <taxon>Chaetothyriales</taxon>
        <taxon>Herpotrichiellaceae</taxon>
        <taxon>Capronia</taxon>
    </lineage>
</organism>
<feature type="compositionally biased region" description="Polar residues" evidence="1">
    <location>
        <begin position="236"/>
        <end position="251"/>
    </location>
</feature>
<dbReference type="InterPro" id="IPR000626">
    <property type="entry name" value="Ubiquitin-like_dom"/>
</dbReference>
<dbReference type="Gene3D" id="3.10.20.90">
    <property type="entry name" value="Phosphatidylinositol 3-kinase Catalytic Subunit, Chain A, domain 1"/>
    <property type="match status" value="1"/>
</dbReference>
<feature type="compositionally biased region" description="Low complexity" evidence="1">
    <location>
        <begin position="13"/>
        <end position="23"/>
    </location>
</feature>
<feature type="compositionally biased region" description="Acidic residues" evidence="1">
    <location>
        <begin position="347"/>
        <end position="364"/>
    </location>
</feature>
<feature type="domain" description="Ubiquitin-like" evidence="2">
    <location>
        <begin position="420"/>
        <end position="494"/>
    </location>
</feature>
<proteinExistence type="predicted"/>
<feature type="compositionally biased region" description="Acidic residues" evidence="1">
    <location>
        <begin position="183"/>
        <end position="194"/>
    </location>
</feature>